<dbReference type="InterPro" id="IPR017941">
    <property type="entry name" value="Rieske_2Fe-2S"/>
</dbReference>
<dbReference type="PROSITE" id="PS51296">
    <property type="entry name" value="RIESKE"/>
    <property type="match status" value="1"/>
</dbReference>
<accession>A0A368E0H8</accession>
<sequence length="376" mass="42301">MDKKTAKDLNRRLLANFMDGVSDFAETPTRLKADIFFDDALFEREKTSLYLNAPQPIAFSAEIPDPNSFLALEVLNIPVLLVRNKKGALKAFINACTHRGGKLADGDGHKNLFTCRFHGWSFDPDGNVVSRPQEACFHSDTSDNKSDFTLTELPVSETCGVVIIGLKNDIDVEPADAGYEPLASELQNYNLKTYKALERKEFDVAANWKLINDLSLESYHFPVLHRDTVAQILAETSIFDAYDRCSRWAFPWMSIGRLNEIEEKDWPEKIEGSCTYTLFPGVMLILNASGAQMIRAEPGERPDHTRISYVGLAHPETDEAEARSGYEFGGKVFEEEDLVAAIQCQKGLEASRKNLILGKNEALLQFWHRVWAQSTK</sequence>
<keyword evidence="3" id="KW-0479">Metal-binding</keyword>
<evidence type="ECO:0000313" key="8">
    <source>
        <dbReference type="EMBL" id="RCL77046.1"/>
    </source>
</evidence>
<protein>
    <submittedName>
        <fullName evidence="8">Aromatic ring-hydroxylating dioxygenase subunit alpha</fullName>
    </submittedName>
</protein>
<dbReference type="EMBL" id="QOQF01000013">
    <property type="protein sequence ID" value="RCL77046.1"/>
    <property type="molecule type" value="Genomic_DNA"/>
</dbReference>
<evidence type="ECO:0000256" key="1">
    <source>
        <dbReference type="ARBA" id="ARBA00001962"/>
    </source>
</evidence>
<dbReference type="GO" id="GO:0005506">
    <property type="term" value="F:iron ion binding"/>
    <property type="evidence" value="ECO:0007669"/>
    <property type="project" value="InterPro"/>
</dbReference>
<dbReference type="SUPFAM" id="SSF55961">
    <property type="entry name" value="Bet v1-like"/>
    <property type="match status" value="1"/>
</dbReference>
<dbReference type="Proteomes" id="UP000252132">
    <property type="component" value="Unassembled WGS sequence"/>
</dbReference>
<reference evidence="8 9" key="1">
    <citation type="journal article" date="2018" name="Microbiome">
        <title>Fine metagenomic profile of the Mediterranean stratified and mixed water columns revealed by assembly and recruitment.</title>
        <authorList>
            <person name="Haro-Moreno J.M."/>
            <person name="Lopez-Perez M."/>
            <person name="De La Torre J.R."/>
            <person name="Picazo A."/>
            <person name="Camacho A."/>
            <person name="Rodriguez-Valera F."/>
        </authorList>
    </citation>
    <scope>NUCLEOTIDE SEQUENCE [LARGE SCALE GENOMIC DNA]</scope>
    <source>
        <strain evidence="8">MED-G55</strain>
    </source>
</reference>
<evidence type="ECO:0000313" key="9">
    <source>
        <dbReference type="Proteomes" id="UP000252132"/>
    </source>
</evidence>
<dbReference type="InterPro" id="IPR015879">
    <property type="entry name" value="Ring_hydroxy_dOase_asu_C_dom"/>
</dbReference>
<comment type="caution">
    <text evidence="8">The sequence shown here is derived from an EMBL/GenBank/DDBJ whole genome shotgun (WGS) entry which is preliminary data.</text>
</comment>
<feature type="domain" description="Rieske" evidence="7">
    <location>
        <begin position="54"/>
        <end position="151"/>
    </location>
</feature>
<dbReference type="SUPFAM" id="SSF50022">
    <property type="entry name" value="ISP domain"/>
    <property type="match status" value="1"/>
</dbReference>
<dbReference type="GO" id="GO:0051537">
    <property type="term" value="F:2 iron, 2 sulfur cluster binding"/>
    <property type="evidence" value="ECO:0007669"/>
    <property type="project" value="UniProtKB-KW"/>
</dbReference>
<keyword evidence="6" id="KW-0411">Iron-sulfur</keyword>
<keyword evidence="5" id="KW-0408">Iron</keyword>
<evidence type="ECO:0000256" key="6">
    <source>
        <dbReference type="ARBA" id="ARBA00023014"/>
    </source>
</evidence>
<dbReference type="PANTHER" id="PTHR43756:SF5">
    <property type="entry name" value="CHOLINE MONOOXYGENASE, CHLOROPLASTIC"/>
    <property type="match status" value="1"/>
</dbReference>
<evidence type="ECO:0000259" key="7">
    <source>
        <dbReference type="PROSITE" id="PS51296"/>
    </source>
</evidence>
<organism evidence="8 9">
    <name type="scientific">PS1 clade bacterium</name>
    <dbReference type="NCBI Taxonomy" id="2175152"/>
    <lineage>
        <taxon>Bacteria</taxon>
        <taxon>Pseudomonadati</taxon>
        <taxon>Pseudomonadota</taxon>
        <taxon>Alphaproteobacteria</taxon>
        <taxon>PS1 clade</taxon>
    </lineage>
</organism>
<dbReference type="Gene3D" id="3.90.380.10">
    <property type="entry name" value="Naphthalene 1,2-dioxygenase Alpha Subunit, Chain A, domain 1"/>
    <property type="match status" value="1"/>
</dbReference>
<evidence type="ECO:0000256" key="4">
    <source>
        <dbReference type="ARBA" id="ARBA00023002"/>
    </source>
</evidence>
<dbReference type="InterPro" id="IPR036922">
    <property type="entry name" value="Rieske_2Fe-2S_sf"/>
</dbReference>
<dbReference type="Pfam" id="PF00848">
    <property type="entry name" value="Ring_hydroxyl_A"/>
    <property type="match status" value="1"/>
</dbReference>
<comment type="cofactor">
    <cofactor evidence="1">
        <name>Fe cation</name>
        <dbReference type="ChEBI" id="CHEBI:24875"/>
    </cofactor>
</comment>
<gene>
    <name evidence="8" type="ORF">DBW69_04350</name>
</gene>
<dbReference type="Gene3D" id="2.102.10.10">
    <property type="entry name" value="Rieske [2Fe-2S] iron-sulphur domain"/>
    <property type="match status" value="1"/>
</dbReference>
<dbReference type="GO" id="GO:0051213">
    <property type="term" value="F:dioxygenase activity"/>
    <property type="evidence" value="ECO:0007669"/>
    <property type="project" value="UniProtKB-KW"/>
</dbReference>
<dbReference type="PANTHER" id="PTHR43756">
    <property type="entry name" value="CHOLINE MONOOXYGENASE, CHLOROPLASTIC"/>
    <property type="match status" value="1"/>
</dbReference>
<keyword evidence="2" id="KW-0001">2Fe-2S</keyword>
<evidence type="ECO:0000256" key="5">
    <source>
        <dbReference type="ARBA" id="ARBA00023004"/>
    </source>
</evidence>
<keyword evidence="8" id="KW-0223">Dioxygenase</keyword>
<dbReference type="InterPro" id="IPR001663">
    <property type="entry name" value="Rng_hydr_dOase-A"/>
</dbReference>
<dbReference type="CDD" id="cd03469">
    <property type="entry name" value="Rieske_RO_Alpha_N"/>
    <property type="match status" value="1"/>
</dbReference>
<proteinExistence type="predicted"/>
<dbReference type="AlphaFoldDB" id="A0A368E0H8"/>
<dbReference type="Pfam" id="PF00355">
    <property type="entry name" value="Rieske"/>
    <property type="match status" value="1"/>
</dbReference>
<name>A0A368E0H8_9PROT</name>
<evidence type="ECO:0000256" key="2">
    <source>
        <dbReference type="ARBA" id="ARBA00022714"/>
    </source>
</evidence>
<evidence type="ECO:0000256" key="3">
    <source>
        <dbReference type="ARBA" id="ARBA00022723"/>
    </source>
</evidence>
<keyword evidence="4" id="KW-0560">Oxidoreductase</keyword>